<dbReference type="AlphaFoldDB" id="A0A7S6WPE8"/>
<dbReference type="CDD" id="cd11326">
    <property type="entry name" value="AmyAc_Glg_debranch"/>
    <property type="match status" value="1"/>
</dbReference>
<dbReference type="SUPFAM" id="SSF81296">
    <property type="entry name" value="E set domains"/>
    <property type="match status" value="1"/>
</dbReference>
<dbReference type="RefSeq" id="WP_194076318.1">
    <property type="nucleotide sequence ID" value="NZ_CP061839.1"/>
</dbReference>
<dbReference type="InterPro" id="IPR014756">
    <property type="entry name" value="Ig_E-set"/>
</dbReference>
<dbReference type="InterPro" id="IPR004193">
    <property type="entry name" value="Glyco_hydro_13_N"/>
</dbReference>
<dbReference type="InterPro" id="IPR017853">
    <property type="entry name" value="GH"/>
</dbReference>
<dbReference type="GO" id="GO:0019156">
    <property type="term" value="F:isoamylase activity"/>
    <property type="evidence" value="ECO:0007669"/>
    <property type="project" value="UniProtKB-ARBA"/>
</dbReference>
<dbReference type="Pfam" id="PF21331">
    <property type="entry name" value="Isoamylase_C"/>
    <property type="match status" value="1"/>
</dbReference>
<accession>A0A7S6WPE8</accession>
<dbReference type="GO" id="GO:0004135">
    <property type="term" value="F:amylo-alpha-1,6-glucosidase activity"/>
    <property type="evidence" value="ECO:0007669"/>
    <property type="project" value="InterPro"/>
</dbReference>
<keyword evidence="3" id="KW-0326">Glycosidase</keyword>
<dbReference type="SUPFAM" id="SSF51445">
    <property type="entry name" value="(Trans)glycosidases"/>
    <property type="match status" value="1"/>
</dbReference>
<proteinExistence type="inferred from homology"/>
<reference evidence="5 6" key="1">
    <citation type="submission" date="2020-09" db="EMBL/GenBank/DDBJ databases">
        <title>Characterization of Treponema spp. from bovine digital dermatitis in Korea.</title>
        <authorList>
            <person name="Espiritu H.M."/>
            <person name="Cho Y.I."/>
            <person name="Mamuad L."/>
        </authorList>
    </citation>
    <scope>NUCLEOTIDE SEQUENCE [LARGE SCALE GENOMIC DNA]</scope>
    <source>
        <strain evidence="5 6">KS1</strain>
    </source>
</reference>
<dbReference type="Gene3D" id="2.60.40.10">
    <property type="entry name" value="Immunoglobulins"/>
    <property type="match status" value="1"/>
</dbReference>
<dbReference type="InterPro" id="IPR006047">
    <property type="entry name" value="GH13_cat_dom"/>
</dbReference>
<dbReference type="Proteomes" id="UP000593915">
    <property type="component" value="Chromosome"/>
</dbReference>
<dbReference type="Pfam" id="PF02922">
    <property type="entry name" value="CBM_48"/>
    <property type="match status" value="1"/>
</dbReference>
<dbReference type="CDD" id="cd02856">
    <property type="entry name" value="E_set_GDE_Isoamylase_N"/>
    <property type="match status" value="1"/>
</dbReference>
<dbReference type="Gene3D" id="2.60.40.1180">
    <property type="entry name" value="Golgi alpha-mannosidase II"/>
    <property type="match status" value="1"/>
</dbReference>
<dbReference type="Pfam" id="PF00128">
    <property type="entry name" value="Alpha-amylase"/>
    <property type="match status" value="1"/>
</dbReference>
<gene>
    <name evidence="5" type="primary">glgX</name>
    <name evidence="5" type="ORF">IFE08_00085</name>
</gene>
<protein>
    <submittedName>
        <fullName evidence="5">Glycogen debranching protein GlgX</fullName>
    </submittedName>
</protein>
<evidence type="ECO:0000313" key="6">
    <source>
        <dbReference type="Proteomes" id="UP000593915"/>
    </source>
</evidence>
<dbReference type="InterPro" id="IPR011837">
    <property type="entry name" value="Glycogen_debranch_GlgX"/>
</dbReference>
<evidence type="ECO:0000259" key="4">
    <source>
        <dbReference type="SMART" id="SM00642"/>
    </source>
</evidence>
<dbReference type="SUPFAM" id="SSF51011">
    <property type="entry name" value="Glycosyl hydrolase domain"/>
    <property type="match status" value="1"/>
</dbReference>
<sequence length="711" mass="81008">MSKLSFLKGKPLPLGAKVNSYGVNFCVFSRHASSVTLHLFENEKDEKPAFSFKLDPNINKTGDLWHIFVKGLKKGAFYLYTASGLFSPYEGHLFNENNFLLDPYAKQLTDSSIFNSEQTKKFRLNKQNGEAFFNTEKTAKGFPKCIVIDDEEFDWDNDSPINLPLHKCIIYEAHLKGMSFSNTRIDEKKRGKFSGLIEIIPYLKKLGITSLELLPVFEFDENENFNKNPTTRETLKNYWGYSTLSFFAPKTSYAENPKNAVNEFKFMVKEFHKAGIEIILDVVFNHSAEGNENGAVFSFKGFDNSIYYHLEENKSLYKNYSGCGNTINASHPAVGQFIIDCLRYWVTEMHIDGFRFDLASILARNKDGNIEAASSLLNAIEEDPVLRSTKIIAEPWDAAGGYMVGAFPGRWAEWNDLYRDALKTFWLQPNPDIRKLATRVTGSSDLYLKNGRRPYQSVNFICCHDGFTLYDLLSYSQKHNEENGENNNDGSNNNFSFNHGTEGPACDKIEIIRKRMAKNILIALLLSAGTPMLNMGDEVFRTQNGNNNAYCQDNFISWFDWSSVNTNNDLFEFTKKLINLRITHFSFIRKSFFTGIAKAYGAGSDLQWFNSEAKTPDWNSPSSFLAFLIDGNKINLESDCNDNDFYIMFNGYDSDITAKLPAPSSGGLWHRLIDTSYPFKEDFIDENKTEEIQNQDIYVVFAKTAVVLISK</sequence>
<keyword evidence="2" id="KW-0378">Hydrolase</keyword>
<dbReference type="Gene3D" id="3.20.20.80">
    <property type="entry name" value="Glycosidases"/>
    <property type="match status" value="1"/>
</dbReference>
<dbReference type="InterPro" id="IPR013780">
    <property type="entry name" value="Glyco_hydro_b"/>
</dbReference>
<dbReference type="EMBL" id="CP061839">
    <property type="protein sequence ID" value="QOW60870.1"/>
    <property type="molecule type" value="Genomic_DNA"/>
</dbReference>
<dbReference type="InterPro" id="IPR048644">
    <property type="entry name" value="Isoamylase_C"/>
</dbReference>
<dbReference type="InterPro" id="IPR044505">
    <property type="entry name" value="GlgX_Isoamylase_N_E_set"/>
</dbReference>
<dbReference type="PANTHER" id="PTHR43002">
    <property type="entry name" value="GLYCOGEN DEBRANCHING ENZYME"/>
    <property type="match status" value="1"/>
</dbReference>
<dbReference type="InterPro" id="IPR013783">
    <property type="entry name" value="Ig-like_fold"/>
</dbReference>
<evidence type="ECO:0000256" key="1">
    <source>
        <dbReference type="ARBA" id="ARBA00008061"/>
    </source>
</evidence>
<feature type="domain" description="Glycosyl hydrolase family 13 catalytic" evidence="4">
    <location>
        <begin position="179"/>
        <end position="581"/>
    </location>
</feature>
<comment type="similarity">
    <text evidence="1">Belongs to the glycosyl hydrolase 13 family.</text>
</comment>
<organism evidence="5 6">
    <name type="scientific">Treponema pedis</name>
    <dbReference type="NCBI Taxonomy" id="409322"/>
    <lineage>
        <taxon>Bacteria</taxon>
        <taxon>Pseudomonadati</taxon>
        <taxon>Spirochaetota</taxon>
        <taxon>Spirochaetia</taxon>
        <taxon>Spirochaetales</taxon>
        <taxon>Treponemataceae</taxon>
        <taxon>Treponema</taxon>
    </lineage>
</organism>
<evidence type="ECO:0000256" key="2">
    <source>
        <dbReference type="ARBA" id="ARBA00022801"/>
    </source>
</evidence>
<dbReference type="GO" id="GO:0005980">
    <property type="term" value="P:glycogen catabolic process"/>
    <property type="evidence" value="ECO:0007669"/>
    <property type="project" value="InterPro"/>
</dbReference>
<dbReference type="SMART" id="SM00642">
    <property type="entry name" value="Aamy"/>
    <property type="match status" value="1"/>
</dbReference>
<evidence type="ECO:0000256" key="3">
    <source>
        <dbReference type="ARBA" id="ARBA00023295"/>
    </source>
</evidence>
<dbReference type="NCBIfam" id="TIGR02100">
    <property type="entry name" value="glgX_debranch"/>
    <property type="match status" value="1"/>
</dbReference>
<name>A0A7S6WPE8_9SPIR</name>
<evidence type="ECO:0000313" key="5">
    <source>
        <dbReference type="EMBL" id="QOW60870.1"/>
    </source>
</evidence>